<dbReference type="EMBL" id="AMQM01006095">
    <property type="status" value="NOT_ANNOTATED_CDS"/>
    <property type="molecule type" value="Genomic_DNA"/>
</dbReference>
<dbReference type="KEGG" id="hro:HELRODRAFT_177549"/>
<dbReference type="HOGENOM" id="CLU_2063999_0_0_1"/>
<dbReference type="GeneID" id="20206301"/>
<feature type="compositionally biased region" description="Basic and acidic residues" evidence="2">
    <location>
        <begin position="16"/>
        <end position="44"/>
    </location>
</feature>
<reference evidence="5" key="3">
    <citation type="submission" date="2015-06" db="UniProtKB">
        <authorList>
            <consortium name="EnsemblMetazoa"/>
        </authorList>
    </citation>
    <scope>IDENTIFICATION</scope>
</reference>
<dbReference type="Gene3D" id="4.10.60.10">
    <property type="entry name" value="Zinc finger, CCHC-type"/>
    <property type="match status" value="1"/>
</dbReference>
<dbReference type="Proteomes" id="UP000015101">
    <property type="component" value="Unassembled WGS sequence"/>
</dbReference>
<dbReference type="InParanoid" id="T1FBV2"/>
<keyword evidence="6" id="KW-1185">Reference proteome</keyword>
<dbReference type="SUPFAM" id="SSF57756">
    <property type="entry name" value="Retrovirus zinc finger-like domains"/>
    <property type="match status" value="1"/>
</dbReference>
<keyword evidence="1" id="KW-0479">Metal-binding</keyword>
<keyword evidence="1" id="KW-0862">Zinc</keyword>
<dbReference type="CTD" id="20206301"/>
<proteinExistence type="predicted"/>
<dbReference type="OrthoDB" id="10050052at2759"/>
<evidence type="ECO:0000313" key="6">
    <source>
        <dbReference type="Proteomes" id="UP000015101"/>
    </source>
</evidence>
<dbReference type="Pfam" id="PF00098">
    <property type="entry name" value="zf-CCHC"/>
    <property type="match status" value="1"/>
</dbReference>
<reference evidence="6" key="1">
    <citation type="submission" date="2012-12" db="EMBL/GenBank/DDBJ databases">
        <authorList>
            <person name="Hellsten U."/>
            <person name="Grimwood J."/>
            <person name="Chapman J.A."/>
            <person name="Shapiro H."/>
            <person name="Aerts A."/>
            <person name="Otillar R.P."/>
            <person name="Terry A.Y."/>
            <person name="Boore J.L."/>
            <person name="Simakov O."/>
            <person name="Marletaz F."/>
            <person name="Cho S.-J."/>
            <person name="Edsinger-Gonzales E."/>
            <person name="Havlak P."/>
            <person name="Kuo D.-H."/>
            <person name="Larsson T."/>
            <person name="Lv J."/>
            <person name="Arendt D."/>
            <person name="Savage R."/>
            <person name="Osoegawa K."/>
            <person name="de Jong P."/>
            <person name="Lindberg D.R."/>
            <person name="Seaver E.C."/>
            <person name="Weisblat D.A."/>
            <person name="Putnam N.H."/>
            <person name="Grigoriev I.V."/>
            <person name="Rokhsar D.S."/>
        </authorList>
    </citation>
    <scope>NUCLEOTIDE SEQUENCE</scope>
</reference>
<dbReference type="InterPro" id="IPR001878">
    <property type="entry name" value="Znf_CCHC"/>
</dbReference>
<sequence length="119" mass="13567">MGDRNKCYNCGKPGHMARDCKSSRTARDGNRRDAVVGKEKDDMAVRQYEQGSDQEMKEVRNWRNSANDKRVERTVIWLETVQKRTIHHQIQGVTAATRWVILPQGALTKNNSVPVKSAT</sequence>
<organism evidence="5 6">
    <name type="scientific">Helobdella robusta</name>
    <name type="common">Californian leech</name>
    <dbReference type="NCBI Taxonomy" id="6412"/>
    <lineage>
        <taxon>Eukaryota</taxon>
        <taxon>Metazoa</taxon>
        <taxon>Spiralia</taxon>
        <taxon>Lophotrochozoa</taxon>
        <taxon>Annelida</taxon>
        <taxon>Clitellata</taxon>
        <taxon>Hirudinea</taxon>
        <taxon>Rhynchobdellida</taxon>
        <taxon>Glossiphoniidae</taxon>
        <taxon>Helobdella</taxon>
    </lineage>
</organism>
<dbReference type="GO" id="GO:0008270">
    <property type="term" value="F:zinc ion binding"/>
    <property type="evidence" value="ECO:0007669"/>
    <property type="project" value="UniProtKB-KW"/>
</dbReference>
<gene>
    <name evidence="5" type="primary">20206301</name>
    <name evidence="4" type="ORF">HELRODRAFT_177549</name>
</gene>
<dbReference type="EMBL" id="KB097269">
    <property type="protein sequence ID" value="ESN97897.1"/>
    <property type="molecule type" value="Genomic_DNA"/>
</dbReference>
<accession>T1FBV2</accession>
<dbReference type="RefSeq" id="XP_009023972.1">
    <property type="nucleotide sequence ID" value="XM_009025724.1"/>
</dbReference>
<evidence type="ECO:0000256" key="1">
    <source>
        <dbReference type="PROSITE-ProRule" id="PRU00047"/>
    </source>
</evidence>
<dbReference type="GO" id="GO:0003676">
    <property type="term" value="F:nucleic acid binding"/>
    <property type="evidence" value="ECO:0007669"/>
    <property type="project" value="InterPro"/>
</dbReference>
<reference evidence="4 6" key="2">
    <citation type="journal article" date="2013" name="Nature">
        <title>Insights into bilaterian evolution from three spiralian genomes.</title>
        <authorList>
            <person name="Simakov O."/>
            <person name="Marletaz F."/>
            <person name="Cho S.J."/>
            <person name="Edsinger-Gonzales E."/>
            <person name="Havlak P."/>
            <person name="Hellsten U."/>
            <person name="Kuo D.H."/>
            <person name="Larsson T."/>
            <person name="Lv J."/>
            <person name="Arendt D."/>
            <person name="Savage R."/>
            <person name="Osoegawa K."/>
            <person name="de Jong P."/>
            <person name="Grimwood J."/>
            <person name="Chapman J.A."/>
            <person name="Shapiro H."/>
            <person name="Aerts A."/>
            <person name="Otillar R.P."/>
            <person name="Terry A.Y."/>
            <person name="Boore J.L."/>
            <person name="Grigoriev I.V."/>
            <person name="Lindberg D.R."/>
            <person name="Seaver E.C."/>
            <person name="Weisblat D.A."/>
            <person name="Putnam N.H."/>
            <person name="Rokhsar D.S."/>
        </authorList>
    </citation>
    <scope>NUCLEOTIDE SEQUENCE</scope>
</reference>
<name>T1FBV2_HELRO</name>
<protein>
    <recommendedName>
        <fullName evidence="3">CCHC-type domain-containing protein</fullName>
    </recommendedName>
</protein>
<evidence type="ECO:0000256" key="2">
    <source>
        <dbReference type="SAM" id="MobiDB-lite"/>
    </source>
</evidence>
<dbReference type="AlphaFoldDB" id="T1FBV2"/>
<dbReference type="InterPro" id="IPR036875">
    <property type="entry name" value="Znf_CCHC_sf"/>
</dbReference>
<feature type="domain" description="CCHC-type" evidence="3">
    <location>
        <begin position="6"/>
        <end position="22"/>
    </location>
</feature>
<evidence type="ECO:0000313" key="5">
    <source>
        <dbReference type="EnsemblMetazoa" id="HelroP177549"/>
    </source>
</evidence>
<keyword evidence="1" id="KW-0863">Zinc-finger</keyword>
<feature type="region of interest" description="Disordered" evidence="2">
    <location>
        <begin position="1"/>
        <end position="58"/>
    </location>
</feature>
<dbReference type="PROSITE" id="PS50158">
    <property type="entry name" value="ZF_CCHC"/>
    <property type="match status" value="1"/>
</dbReference>
<dbReference type="SMART" id="SM00343">
    <property type="entry name" value="ZnF_C2HC"/>
    <property type="match status" value="1"/>
</dbReference>
<dbReference type="EnsemblMetazoa" id="HelroT177549">
    <property type="protein sequence ID" value="HelroP177549"/>
    <property type="gene ID" value="HelroG177549"/>
</dbReference>
<evidence type="ECO:0000259" key="3">
    <source>
        <dbReference type="PROSITE" id="PS50158"/>
    </source>
</evidence>
<evidence type="ECO:0000313" key="4">
    <source>
        <dbReference type="EMBL" id="ESN97897.1"/>
    </source>
</evidence>